<proteinExistence type="predicted"/>
<name>A0A1I5T8K1_9EURY</name>
<dbReference type="EMBL" id="FOXI01000008">
    <property type="protein sequence ID" value="SFP79131.1"/>
    <property type="molecule type" value="Genomic_DNA"/>
</dbReference>
<gene>
    <name evidence="1" type="ORF">SAMN05216277_10867</name>
</gene>
<organism evidence="1 2">
    <name type="scientific">Halolamina pelagica</name>
    <dbReference type="NCBI Taxonomy" id="699431"/>
    <lineage>
        <taxon>Archaea</taxon>
        <taxon>Methanobacteriati</taxon>
        <taxon>Methanobacteriota</taxon>
        <taxon>Stenosarchaea group</taxon>
        <taxon>Halobacteria</taxon>
        <taxon>Halobacteriales</taxon>
        <taxon>Haloferacaceae</taxon>
    </lineage>
</organism>
<evidence type="ECO:0000313" key="1">
    <source>
        <dbReference type="EMBL" id="SFP79131.1"/>
    </source>
</evidence>
<accession>A0A1I5T8K1</accession>
<protein>
    <submittedName>
        <fullName evidence="1">Uncharacterized protein</fullName>
    </submittedName>
</protein>
<dbReference type="Proteomes" id="UP000183769">
    <property type="component" value="Unassembled WGS sequence"/>
</dbReference>
<sequence>MGLLRSIVGSVLGLPARMWTSARATLYRSEAELNDEVASHLPDTEDLRTISEIDIRVRTRASYPRLGEFYSRQALASISVELVEEAPSYDIVHLQRQLRESNIPVVQVFEDTLVSRGNLGMNERLLFAARDDSSFEVLIELGADVGDVEKWIRDLGLELLEHLRDMEGAADEEFNLERYDHGERIATSITAHLERCSRSKALDRLLTRVEDETDNVTVFRRYEPDWYLERVGGSDHTDTTILTVSHRYRIDGEWRDGAGTHEEELTETEAALRWLREFRNDPIEYLDTR</sequence>
<keyword evidence="2" id="KW-1185">Reference proteome</keyword>
<reference evidence="2" key="1">
    <citation type="submission" date="2016-10" db="EMBL/GenBank/DDBJ databases">
        <authorList>
            <person name="Varghese N."/>
            <person name="Submissions S."/>
        </authorList>
    </citation>
    <scope>NUCLEOTIDE SEQUENCE [LARGE SCALE GENOMIC DNA]</scope>
    <source>
        <strain evidence="2">CGMCC 1.10329</strain>
    </source>
</reference>
<dbReference type="AlphaFoldDB" id="A0A1I5T8K1"/>
<evidence type="ECO:0000313" key="2">
    <source>
        <dbReference type="Proteomes" id="UP000183769"/>
    </source>
</evidence>